<keyword evidence="5" id="KW-0328">Glycosyltransferase</keyword>
<evidence type="ECO:0000256" key="4">
    <source>
        <dbReference type="ARBA" id="ARBA00020295"/>
    </source>
</evidence>
<dbReference type="InterPro" id="IPR017853">
    <property type="entry name" value="GH"/>
</dbReference>
<evidence type="ECO:0000256" key="1">
    <source>
        <dbReference type="ARBA" id="ARBA00000439"/>
    </source>
</evidence>
<reference evidence="10 11" key="1">
    <citation type="submission" date="2015-08" db="EMBL/GenBank/DDBJ databases">
        <authorList>
            <person name="Babu N.S."/>
            <person name="Beckwith C.J."/>
            <person name="Beseler K.G."/>
            <person name="Brison A."/>
            <person name="Carone J.V."/>
            <person name="Caskin T.P."/>
            <person name="Diamond M."/>
            <person name="Durham M.E."/>
            <person name="Foxe J.M."/>
            <person name="Go M."/>
            <person name="Henderson B.A."/>
            <person name="Jones I.B."/>
            <person name="McGettigan J.A."/>
            <person name="Micheletti S.J."/>
            <person name="Nasrallah M.E."/>
            <person name="Ortiz D."/>
            <person name="Piller C.R."/>
            <person name="Privatt S.R."/>
            <person name="Schneider S.L."/>
            <person name="Sharp S."/>
            <person name="Smith T.C."/>
            <person name="Stanton J.D."/>
            <person name="Ullery H.E."/>
            <person name="Wilson R.J."/>
            <person name="Serrano M.G."/>
            <person name="Buck G."/>
            <person name="Lee V."/>
            <person name="Wang Y."/>
            <person name="Carvalho R."/>
            <person name="Voegtly L."/>
            <person name="Shi R."/>
            <person name="Duckworth R."/>
            <person name="Johnson A."/>
            <person name="Loviza R."/>
            <person name="Walstead R."/>
            <person name="Shah Z."/>
            <person name="Kiflezghi M."/>
            <person name="Wade K."/>
            <person name="Ball S.L."/>
            <person name="Bradley K.W."/>
            <person name="Asai D.J."/>
            <person name="Bowman C.A."/>
            <person name="Russell D.A."/>
            <person name="Pope W.H."/>
            <person name="Jacobs-Sera D."/>
            <person name="Hendrix R.W."/>
            <person name="Hatfull G.F."/>
        </authorList>
    </citation>
    <scope>NUCLEOTIDE SEQUENCE [LARGE SCALE GENOMIC DNA]</scope>
    <source>
        <strain evidence="10 11">DSM 27648</strain>
    </source>
</reference>
<evidence type="ECO:0000313" key="11">
    <source>
        <dbReference type="Proteomes" id="UP000064967"/>
    </source>
</evidence>
<evidence type="ECO:0000256" key="8">
    <source>
        <dbReference type="ARBA" id="ARBA00031423"/>
    </source>
</evidence>
<dbReference type="InterPro" id="IPR003385">
    <property type="entry name" value="Glyco_hydro_77"/>
</dbReference>
<gene>
    <name evidence="10" type="ORF">AKJ09_07387</name>
</gene>
<dbReference type="EMBL" id="CP012333">
    <property type="protein sequence ID" value="AKV00724.1"/>
    <property type="molecule type" value="Genomic_DNA"/>
</dbReference>
<dbReference type="STRING" id="1391654.AKJ09_07387"/>
<evidence type="ECO:0000256" key="6">
    <source>
        <dbReference type="ARBA" id="ARBA00022679"/>
    </source>
</evidence>
<dbReference type="PANTHER" id="PTHR32438:SF5">
    <property type="entry name" value="4-ALPHA-GLUCANOTRANSFERASE DPE1, CHLOROPLASTIC_AMYLOPLASTIC"/>
    <property type="match status" value="1"/>
</dbReference>
<keyword evidence="7" id="KW-0119">Carbohydrate metabolism</keyword>
<dbReference type="SUPFAM" id="SSF51445">
    <property type="entry name" value="(Trans)glycosidases"/>
    <property type="match status" value="1"/>
</dbReference>
<keyword evidence="11" id="KW-1185">Reference proteome</keyword>
<proteinExistence type="inferred from homology"/>
<dbReference type="PATRIC" id="fig|1391654.3.peg.7504"/>
<evidence type="ECO:0000256" key="2">
    <source>
        <dbReference type="ARBA" id="ARBA00005684"/>
    </source>
</evidence>
<evidence type="ECO:0000313" key="10">
    <source>
        <dbReference type="EMBL" id="AKV00724.1"/>
    </source>
</evidence>
<dbReference type="Gene3D" id="3.20.20.80">
    <property type="entry name" value="Glycosidases"/>
    <property type="match status" value="1"/>
</dbReference>
<comment type="catalytic activity">
    <reaction evidence="1">
        <text>Transfers a segment of a (1-&gt;4)-alpha-D-glucan to a new position in an acceptor, which may be glucose or a (1-&gt;4)-alpha-D-glucan.</text>
        <dbReference type="EC" id="2.4.1.25"/>
    </reaction>
</comment>
<comment type="similarity">
    <text evidence="2">Belongs to the disproportionating enzyme family.</text>
</comment>
<evidence type="ECO:0000256" key="7">
    <source>
        <dbReference type="ARBA" id="ARBA00023277"/>
    </source>
</evidence>
<evidence type="ECO:0000256" key="9">
    <source>
        <dbReference type="ARBA" id="ARBA00031501"/>
    </source>
</evidence>
<protein>
    <recommendedName>
        <fullName evidence="4">4-alpha-glucanotransferase</fullName>
        <ecNumber evidence="3">2.4.1.25</ecNumber>
    </recommendedName>
    <alternativeName>
        <fullName evidence="8">Amylomaltase</fullName>
    </alternativeName>
    <alternativeName>
        <fullName evidence="9">Disproportionating enzyme</fullName>
    </alternativeName>
</protein>
<dbReference type="Proteomes" id="UP000064967">
    <property type="component" value="Chromosome"/>
</dbReference>
<accession>A0A0K1Q4T9</accession>
<dbReference type="PANTHER" id="PTHR32438">
    <property type="entry name" value="4-ALPHA-GLUCANOTRANSFERASE DPE1, CHLOROPLASTIC/AMYLOPLASTIC"/>
    <property type="match status" value="1"/>
</dbReference>
<dbReference type="KEGG" id="llu:AKJ09_07387"/>
<dbReference type="GO" id="GO:0004134">
    <property type="term" value="F:4-alpha-glucanotransferase activity"/>
    <property type="evidence" value="ECO:0007669"/>
    <property type="project" value="UniProtKB-EC"/>
</dbReference>
<evidence type="ECO:0000256" key="3">
    <source>
        <dbReference type="ARBA" id="ARBA00012560"/>
    </source>
</evidence>
<evidence type="ECO:0000256" key="5">
    <source>
        <dbReference type="ARBA" id="ARBA00022676"/>
    </source>
</evidence>
<sequence>MDRSSSQRDQRDVVRAALRALGIENLVLSIHDASFPSATAEDTGRGSPYTEGGRAFASFVAELGFDGLQFGPQGQTSLGNASPYDGSVFSKSVLSIALSELAEPTFAKVLDPRVLTELVVNKPAGDSHAHYAYAYVGHQRALALASANLRARANAGDAAALALATRIQTFASRASWLGHDSIFEALATEHGTDDWRRWPEADRAALGPARRAELEARHRDVIDAWLFGQFVLDAQHDAFREHVSAQGLALYGDLQIGLSLRDTWSRGALFLSEYVMGAPPSRTNPEGQPWGYPVFDPRTYDANDGPIAFLTTRMNKIFAEFDGVRIDHPHGLVCPWVYDAKGRDDAECVARGARLFESPSDPLHPALALYAIARPEQLDPRVPAYADERVHDLEPSQVDAYDRLFDVVVRSAMAHGRKKEDILCEVLSTCPLPLRAVMARHDLGRFRVTQKASMTNPDDGYRSEHAEPHDWVMIGNHDTEPLLLVCDRWGRSGSTAVRASYLAERLASSPSRRERLARTLEDPTMLVLAMFAELFASRARHVLVFFADLFGSREVYNMPGVVREENWTLRVPQDYRTAYRTSLERGEALDLPAALAAAMRARGDAFTREHAQLLTELDARSVIVLDA</sequence>
<keyword evidence="6 10" id="KW-0808">Transferase</keyword>
<dbReference type="Pfam" id="PF02446">
    <property type="entry name" value="Glyco_hydro_77"/>
    <property type="match status" value="1"/>
</dbReference>
<dbReference type="RefSeq" id="WP_146651963.1">
    <property type="nucleotide sequence ID" value="NZ_CP012333.1"/>
</dbReference>
<dbReference type="EC" id="2.4.1.25" evidence="3"/>
<dbReference type="OrthoDB" id="5377304at2"/>
<name>A0A0K1Q4T9_9BACT</name>
<organism evidence="10 11">
    <name type="scientific">Labilithrix luteola</name>
    <dbReference type="NCBI Taxonomy" id="1391654"/>
    <lineage>
        <taxon>Bacteria</taxon>
        <taxon>Pseudomonadati</taxon>
        <taxon>Myxococcota</taxon>
        <taxon>Polyangia</taxon>
        <taxon>Polyangiales</taxon>
        <taxon>Labilitrichaceae</taxon>
        <taxon>Labilithrix</taxon>
    </lineage>
</organism>
<dbReference type="GO" id="GO:0005975">
    <property type="term" value="P:carbohydrate metabolic process"/>
    <property type="evidence" value="ECO:0007669"/>
    <property type="project" value="InterPro"/>
</dbReference>
<dbReference type="AlphaFoldDB" id="A0A0K1Q4T9"/>